<gene>
    <name evidence="2" type="ORF">PEVE_00020089</name>
</gene>
<sequence length="63" mass="6662">MATAAPSPLASSVEKTNGNKLSRLLIDGGTTTPTPEIDRLKAESGGEEDILMPYLSGLTVMWK</sequence>
<dbReference type="Proteomes" id="UP001159427">
    <property type="component" value="Unassembled WGS sequence"/>
</dbReference>
<evidence type="ECO:0000313" key="3">
    <source>
        <dbReference type="Proteomes" id="UP001159427"/>
    </source>
</evidence>
<comment type="caution">
    <text evidence="2">The sequence shown here is derived from an EMBL/GenBank/DDBJ whole genome shotgun (WGS) entry which is preliminary data.</text>
</comment>
<evidence type="ECO:0000256" key="1">
    <source>
        <dbReference type="SAM" id="MobiDB-lite"/>
    </source>
</evidence>
<accession>A0ABN8LJI4</accession>
<feature type="compositionally biased region" description="Polar residues" evidence="1">
    <location>
        <begin position="9"/>
        <end position="20"/>
    </location>
</feature>
<feature type="region of interest" description="Disordered" evidence="1">
    <location>
        <begin position="1"/>
        <end position="38"/>
    </location>
</feature>
<keyword evidence="3" id="KW-1185">Reference proteome</keyword>
<evidence type="ECO:0000313" key="2">
    <source>
        <dbReference type="EMBL" id="CAH3015678.1"/>
    </source>
</evidence>
<dbReference type="EMBL" id="CALNXI010000027">
    <property type="protein sequence ID" value="CAH3015678.1"/>
    <property type="molecule type" value="Genomic_DNA"/>
</dbReference>
<protein>
    <submittedName>
        <fullName evidence="2">Uncharacterized protein</fullName>
    </submittedName>
</protein>
<reference evidence="2 3" key="1">
    <citation type="submission" date="2022-05" db="EMBL/GenBank/DDBJ databases">
        <authorList>
            <consortium name="Genoscope - CEA"/>
            <person name="William W."/>
        </authorList>
    </citation>
    <scope>NUCLEOTIDE SEQUENCE [LARGE SCALE GENOMIC DNA]</scope>
</reference>
<name>A0ABN8LJI4_9CNID</name>
<organism evidence="2 3">
    <name type="scientific">Porites evermanni</name>
    <dbReference type="NCBI Taxonomy" id="104178"/>
    <lineage>
        <taxon>Eukaryota</taxon>
        <taxon>Metazoa</taxon>
        <taxon>Cnidaria</taxon>
        <taxon>Anthozoa</taxon>
        <taxon>Hexacorallia</taxon>
        <taxon>Scleractinia</taxon>
        <taxon>Fungiina</taxon>
        <taxon>Poritidae</taxon>
        <taxon>Porites</taxon>
    </lineage>
</organism>
<proteinExistence type="predicted"/>